<reference evidence="7 8" key="1">
    <citation type="submission" date="2020-03" db="EMBL/GenBank/DDBJ databases">
        <authorList>
            <person name="Sun Q."/>
        </authorList>
    </citation>
    <scope>NUCLEOTIDE SEQUENCE [LARGE SCALE GENOMIC DNA]</scope>
    <source>
        <strain evidence="7 8">JC162</strain>
    </source>
</reference>
<dbReference type="GO" id="GO:0043190">
    <property type="term" value="C:ATP-binding cassette (ABC) transporter complex"/>
    <property type="evidence" value="ECO:0007669"/>
    <property type="project" value="InterPro"/>
</dbReference>
<dbReference type="Proteomes" id="UP000548582">
    <property type="component" value="Unassembled WGS sequence"/>
</dbReference>
<organism evidence="7 8">
    <name type="scientific">Neoroseomonas marina</name>
    <dbReference type="NCBI Taxonomy" id="1232220"/>
    <lineage>
        <taxon>Bacteria</taxon>
        <taxon>Pseudomonadati</taxon>
        <taxon>Pseudomonadota</taxon>
        <taxon>Alphaproteobacteria</taxon>
        <taxon>Acetobacterales</taxon>
        <taxon>Acetobacteraceae</taxon>
        <taxon>Neoroseomonas</taxon>
    </lineage>
</organism>
<dbReference type="Gene3D" id="3.40.190.10">
    <property type="entry name" value="Periplasmic binding protein-like II"/>
    <property type="match status" value="1"/>
</dbReference>
<dbReference type="EMBL" id="JABBKX010000010">
    <property type="protein sequence ID" value="NMJ43870.1"/>
    <property type="molecule type" value="Genomic_DNA"/>
</dbReference>
<dbReference type="Gene3D" id="3.10.105.10">
    <property type="entry name" value="Dipeptide-binding Protein, Domain 3"/>
    <property type="match status" value="1"/>
</dbReference>
<dbReference type="Pfam" id="PF00496">
    <property type="entry name" value="SBP_bac_5"/>
    <property type="match status" value="1"/>
</dbReference>
<sequence length="530" mass="58474">MRRLALALALNALFAAPVLAQTLRIGMAAETSAADPHNYAAAPNSTYRDHVFEGLTGLDARLRPKPALATGWSRRDDLTWVFDLRQGVTFHNGQPFTAEDVVFSYCRTLNNESEVVGSFSREVRRIAAMQVESPHRLVIRTREPEPLLLSDLASIAIIPRGERTGLTYSADGCGKEGPWPSVADFNEGRAAIGTGPYRLRSYNRSSLIELTRNDAYWGDKPHWAEVRLRPVTNAGPRLAGLLAGDLDVIEAPATADVPRIRQNQAFALAVSPTTRLIFLQMDQRENAPFVQGPNGSNPLRDVRVRQALSMAIDRRAIADRIMDGLATPAGQLLPEGMRGTVPGAGVLPYDPARARALLAEAGVPAGFSFTLHSTNNRYVNDARVAQALAQYFQRIGVTVAVDAMPSNVFFPRRGRKEFSVPMGGWAASAEETQLFLRAWVTTMDRERGFGMSNYGEFSDAEIDRLARTAFATMDEGDRERLMEQASRLVIERLPVIPVHFENAAWAFRRDLAFEGRMDQTTPASEIKPAR</sequence>
<accession>A0A848EKD9</accession>
<dbReference type="PANTHER" id="PTHR30290">
    <property type="entry name" value="PERIPLASMIC BINDING COMPONENT OF ABC TRANSPORTER"/>
    <property type="match status" value="1"/>
</dbReference>
<evidence type="ECO:0000256" key="5">
    <source>
        <dbReference type="SAM" id="SignalP"/>
    </source>
</evidence>
<keyword evidence="3" id="KW-0813">Transport</keyword>
<feature type="chain" id="PRO_5033010491" evidence="5">
    <location>
        <begin position="21"/>
        <end position="530"/>
    </location>
</feature>
<proteinExistence type="inferred from homology"/>
<keyword evidence="8" id="KW-1185">Reference proteome</keyword>
<evidence type="ECO:0000256" key="1">
    <source>
        <dbReference type="ARBA" id="ARBA00004418"/>
    </source>
</evidence>
<dbReference type="CDD" id="cd08498">
    <property type="entry name" value="PBP2_NikA_DppA_OppA_like_2"/>
    <property type="match status" value="1"/>
</dbReference>
<dbReference type="InterPro" id="IPR039424">
    <property type="entry name" value="SBP_5"/>
</dbReference>
<evidence type="ECO:0000256" key="2">
    <source>
        <dbReference type="ARBA" id="ARBA00005695"/>
    </source>
</evidence>
<dbReference type="GO" id="GO:0015833">
    <property type="term" value="P:peptide transport"/>
    <property type="evidence" value="ECO:0007669"/>
    <property type="project" value="TreeGrafter"/>
</dbReference>
<dbReference type="GO" id="GO:1904680">
    <property type="term" value="F:peptide transmembrane transporter activity"/>
    <property type="evidence" value="ECO:0007669"/>
    <property type="project" value="TreeGrafter"/>
</dbReference>
<dbReference type="SUPFAM" id="SSF53850">
    <property type="entry name" value="Periplasmic binding protein-like II"/>
    <property type="match status" value="1"/>
</dbReference>
<dbReference type="RefSeq" id="WP_170056065.1">
    <property type="nucleotide sequence ID" value="NZ_JABBKX010000010.1"/>
</dbReference>
<gene>
    <name evidence="7" type="ORF">GWK16_21660</name>
</gene>
<dbReference type="GO" id="GO:0030288">
    <property type="term" value="C:outer membrane-bounded periplasmic space"/>
    <property type="evidence" value="ECO:0007669"/>
    <property type="project" value="UniProtKB-ARBA"/>
</dbReference>
<dbReference type="AlphaFoldDB" id="A0A848EKD9"/>
<comment type="similarity">
    <text evidence="2">Belongs to the bacterial solute-binding protein 5 family.</text>
</comment>
<dbReference type="Gene3D" id="3.90.76.10">
    <property type="entry name" value="Dipeptide-binding Protein, Domain 1"/>
    <property type="match status" value="1"/>
</dbReference>
<evidence type="ECO:0000259" key="6">
    <source>
        <dbReference type="Pfam" id="PF00496"/>
    </source>
</evidence>
<evidence type="ECO:0000313" key="7">
    <source>
        <dbReference type="EMBL" id="NMJ43870.1"/>
    </source>
</evidence>
<comment type="subcellular location">
    <subcellularLocation>
        <location evidence="1">Periplasm</location>
    </subcellularLocation>
</comment>
<protein>
    <submittedName>
        <fullName evidence="7">ABC transporter substrate-binding protein</fullName>
    </submittedName>
</protein>
<evidence type="ECO:0000256" key="3">
    <source>
        <dbReference type="ARBA" id="ARBA00022448"/>
    </source>
</evidence>
<name>A0A848EKD9_9PROT</name>
<evidence type="ECO:0000256" key="4">
    <source>
        <dbReference type="ARBA" id="ARBA00022729"/>
    </source>
</evidence>
<keyword evidence="4 5" id="KW-0732">Signal</keyword>
<feature type="domain" description="Solute-binding protein family 5" evidence="6">
    <location>
        <begin position="64"/>
        <end position="441"/>
    </location>
</feature>
<evidence type="ECO:0000313" key="8">
    <source>
        <dbReference type="Proteomes" id="UP000548582"/>
    </source>
</evidence>
<dbReference type="PANTHER" id="PTHR30290:SF9">
    <property type="entry name" value="OLIGOPEPTIDE-BINDING PROTEIN APPA"/>
    <property type="match status" value="1"/>
</dbReference>
<comment type="caution">
    <text evidence="7">The sequence shown here is derived from an EMBL/GenBank/DDBJ whole genome shotgun (WGS) entry which is preliminary data.</text>
</comment>
<dbReference type="InterPro" id="IPR000914">
    <property type="entry name" value="SBP_5_dom"/>
</dbReference>
<feature type="signal peptide" evidence="5">
    <location>
        <begin position="1"/>
        <end position="20"/>
    </location>
</feature>
<dbReference type="PIRSF" id="PIRSF002741">
    <property type="entry name" value="MppA"/>
    <property type="match status" value="1"/>
</dbReference>
<dbReference type="InterPro" id="IPR030678">
    <property type="entry name" value="Peptide/Ni-bd"/>
</dbReference>